<organism evidence="1 2">
    <name type="scientific">Cylicostephanus goldi</name>
    <name type="common">Nematode worm</name>
    <dbReference type="NCBI Taxonomy" id="71465"/>
    <lineage>
        <taxon>Eukaryota</taxon>
        <taxon>Metazoa</taxon>
        <taxon>Ecdysozoa</taxon>
        <taxon>Nematoda</taxon>
        <taxon>Chromadorea</taxon>
        <taxon>Rhabditida</taxon>
        <taxon>Rhabditina</taxon>
        <taxon>Rhabditomorpha</taxon>
        <taxon>Strongyloidea</taxon>
        <taxon>Strongylidae</taxon>
        <taxon>Cylicostephanus</taxon>
    </lineage>
</organism>
<keyword evidence="2" id="KW-1185">Reference proteome</keyword>
<protein>
    <submittedName>
        <fullName evidence="1">Uncharacterized protein</fullName>
    </submittedName>
</protein>
<name>A0A3P6QR49_CYLGO</name>
<reference evidence="1 2" key="1">
    <citation type="submission" date="2018-11" db="EMBL/GenBank/DDBJ databases">
        <authorList>
            <consortium name="Pathogen Informatics"/>
        </authorList>
    </citation>
    <scope>NUCLEOTIDE SEQUENCE [LARGE SCALE GENOMIC DNA]</scope>
</reference>
<dbReference type="Proteomes" id="UP000271889">
    <property type="component" value="Unassembled WGS sequence"/>
</dbReference>
<dbReference type="OrthoDB" id="5834231at2759"/>
<sequence length="166" mass="18426">MSCSAVSLSYIPLQPSVHPPVQLLQAAKVKTTSEAPQKAFLVSDAIFCEKTNFEGPYVAEHRKGDVEMTFINQLIANVLAIVNESGSTDFEFKVTLEREDNGLPKATFELIPKARLNNPIERLNRAYVQYAKARSETPPPEQQGSRFSLLSVFNSVFPSLVSHETL</sequence>
<evidence type="ECO:0000313" key="1">
    <source>
        <dbReference type="EMBL" id="VDK51319.1"/>
    </source>
</evidence>
<dbReference type="EMBL" id="UYRV01004267">
    <property type="protein sequence ID" value="VDK51319.1"/>
    <property type="molecule type" value="Genomic_DNA"/>
</dbReference>
<proteinExistence type="predicted"/>
<dbReference type="AlphaFoldDB" id="A0A3P6QR49"/>
<gene>
    <name evidence="1" type="ORF">CGOC_LOCUS2025</name>
</gene>
<accession>A0A3P6QR49</accession>
<evidence type="ECO:0000313" key="2">
    <source>
        <dbReference type="Proteomes" id="UP000271889"/>
    </source>
</evidence>